<proteinExistence type="predicted"/>
<comment type="caution">
    <text evidence="1">The sequence shown here is derived from an EMBL/GenBank/DDBJ whole genome shotgun (WGS) entry which is preliminary data.</text>
</comment>
<accession>A0ACA9PTB2</accession>
<reference evidence="1" key="1">
    <citation type="submission" date="2021-06" db="EMBL/GenBank/DDBJ databases">
        <authorList>
            <person name="Kallberg Y."/>
            <person name="Tangrot J."/>
            <person name="Rosling A."/>
        </authorList>
    </citation>
    <scope>NUCLEOTIDE SEQUENCE</scope>
    <source>
        <strain evidence="1">IL203A</strain>
    </source>
</reference>
<organism evidence="1 2">
    <name type="scientific">Dentiscutata heterogama</name>
    <dbReference type="NCBI Taxonomy" id="1316150"/>
    <lineage>
        <taxon>Eukaryota</taxon>
        <taxon>Fungi</taxon>
        <taxon>Fungi incertae sedis</taxon>
        <taxon>Mucoromycota</taxon>
        <taxon>Glomeromycotina</taxon>
        <taxon>Glomeromycetes</taxon>
        <taxon>Diversisporales</taxon>
        <taxon>Gigasporaceae</taxon>
        <taxon>Dentiscutata</taxon>
    </lineage>
</organism>
<evidence type="ECO:0000313" key="1">
    <source>
        <dbReference type="EMBL" id="CAG8722817.1"/>
    </source>
</evidence>
<name>A0ACA9PTB2_9GLOM</name>
<feature type="non-terminal residue" evidence="1">
    <location>
        <position position="1"/>
    </location>
</feature>
<keyword evidence="2" id="KW-1185">Reference proteome</keyword>
<gene>
    <name evidence="1" type="ORF">DHETER_LOCUS12933</name>
</gene>
<protein>
    <submittedName>
        <fullName evidence="1">2321_t:CDS:1</fullName>
    </submittedName>
</protein>
<evidence type="ECO:0000313" key="2">
    <source>
        <dbReference type="Proteomes" id="UP000789702"/>
    </source>
</evidence>
<dbReference type="EMBL" id="CAJVPU010033570">
    <property type="protein sequence ID" value="CAG8722817.1"/>
    <property type="molecule type" value="Genomic_DNA"/>
</dbReference>
<dbReference type="Proteomes" id="UP000789702">
    <property type="component" value="Unassembled WGS sequence"/>
</dbReference>
<sequence length="45" mass="5229">DNYKDNTYENNTIDKSNISQNIEIDAIAKSQDIKIDFKNINILKI</sequence>